<gene>
    <name evidence="3" type="ORF">S06H3_30076</name>
</gene>
<dbReference type="GO" id="GO:0016301">
    <property type="term" value="F:kinase activity"/>
    <property type="evidence" value="ECO:0007669"/>
    <property type="project" value="InterPro"/>
</dbReference>
<dbReference type="AlphaFoldDB" id="X1NH46"/>
<reference evidence="3" key="1">
    <citation type="journal article" date="2014" name="Front. Microbiol.">
        <title>High frequency of phylogenetically diverse reductive dehalogenase-homologous genes in deep subseafloor sedimentary metagenomes.</title>
        <authorList>
            <person name="Kawai M."/>
            <person name="Futagami T."/>
            <person name="Toyoda A."/>
            <person name="Takaki Y."/>
            <person name="Nishi S."/>
            <person name="Hori S."/>
            <person name="Arai W."/>
            <person name="Tsubouchi T."/>
            <person name="Morono Y."/>
            <person name="Uchiyama I."/>
            <person name="Ito T."/>
            <person name="Fujiyama A."/>
            <person name="Inagaki F."/>
            <person name="Takami H."/>
        </authorList>
    </citation>
    <scope>NUCLEOTIDE SEQUENCE</scope>
    <source>
        <strain evidence="3">Expedition CK06-06</strain>
    </source>
</reference>
<dbReference type="GO" id="GO:0005525">
    <property type="term" value="F:GTP binding"/>
    <property type="evidence" value="ECO:0007669"/>
    <property type="project" value="UniProtKB-KW"/>
</dbReference>
<dbReference type="EMBL" id="BARV01017686">
    <property type="protein sequence ID" value="GAI26125.1"/>
    <property type="molecule type" value="Genomic_DNA"/>
</dbReference>
<dbReference type="PANTHER" id="PTHR40732:SF1">
    <property type="entry name" value="GTP-DEPENDENT DEPHOSPHO-COA KINASE"/>
    <property type="match status" value="1"/>
</dbReference>
<accession>X1NH46</accession>
<evidence type="ECO:0000256" key="2">
    <source>
        <dbReference type="ARBA" id="ARBA00023134"/>
    </source>
</evidence>
<dbReference type="InterPro" id="IPR007164">
    <property type="entry name" value="GTP-dep_dephospho-CoA_kin"/>
</dbReference>
<dbReference type="PANTHER" id="PTHR40732">
    <property type="entry name" value="UPF0218 PROTEIN TK1697"/>
    <property type="match status" value="1"/>
</dbReference>
<proteinExistence type="inferred from homology"/>
<keyword evidence="1" id="KW-0547">Nucleotide-binding</keyword>
<organism evidence="3">
    <name type="scientific">marine sediment metagenome</name>
    <dbReference type="NCBI Taxonomy" id="412755"/>
    <lineage>
        <taxon>unclassified sequences</taxon>
        <taxon>metagenomes</taxon>
        <taxon>ecological metagenomes</taxon>
    </lineage>
</organism>
<evidence type="ECO:0000313" key="3">
    <source>
        <dbReference type="EMBL" id="GAI26125.1"/>
    </source>
</evidence>
<evidence type="ECO:0008006" key="4">
    <source>
        <dbReference type="Google" id="ProtNLM"/>
    </source>
</evidence>
<evidence type="ECO:0000256" key="1">
    <source>
        <dbReference type="ARBA" id="ARBA00022741"/>
    </source>
</evidence>
<name>X1NH46_9ZZZZ</name>
<dbReference type="HAMAP" id="MF_00590">
    <property type="entry name" value="Dephospho_CoA_kinase_GTP_dep"/>
    <property type="match status" value="1"/>
</dbReference>
<dbReference type="PIRSF" id="PIRSF006533">
    <property type="entry name" value="UCP006533"/>
    <property type="match status" value="1"/>
</dbReference>
<dbReference type="Pfam" id="PF04019">
    <property type="entry name" value="DUF359"/>
    <property type="match status" value="1"/>
</dbReference>
<keyword evidence="2" id="KW-0342">GTP-binding</keyword>
<protein>
    <recommendedName>
        <fullName evidence="4">DPCK</fullName>
    </recommendedName>
</protein>
<sequence>MLELPEEVRPLLKRPLGQLFPNVAAAIERLRQLHPSRLIAVGDVVTADLLEAGLRPDVAVVDMKVMRLPVDEKTKRAVDAFEATVVRVKNQAGSITPELREALEAAKPPLKIVVEGEEDLATLPAVLSAPLGSAVVYGQPGEGLVLVEVTEPKRREFEMLLKQFKTSR</sequence>
<comment type="caution">
    <text evidence="3">The sequence shown here is derived from an EMBL/GenBank/DDBJ whole genome shotgun (WGS) entry which is preliminary data.</text>
</comment>
<dbReference type="GO" id="GO:0015937">
    <property type="term" value="P:coenzyme A biosynthetic process"/>
    <property type="evidence" value="ECO:0007669"/>
    <property type="project" value="InterPro"/>
</dbReference>